<sequence length="305" mass="31493">MANPPQAAVVTGANRGLGLEVRGAFNSPAKRLQRGAAGEVPTALRPHKRDPIICPLQLCRQLLSRGWLVLAACRRSSEELAALQQQPGARGSQTSAGSLRVIEGVDVGSDSCVAVLQAAAAGVPVGWLICNAGVLSVDSVAELDTDVMRQQFEVNALGPLRVAHALAANLVQGQSKVAFVSSKMGSLTATREGGKNGSAGYRVSKAAANMAGQLLALDLRQQSIPLVLIHPGAVATGMYQRYWEAAHGGGDGSSEQGGPGGMAVSAHGVISTEAAATGVLQRLDELRLEQPGQFVQATTGEVLPW</sequence>
<dbReference type="EMBL" id="SIDB01000010">
    <property type="protein sequence ID" value="KAI3427381.1"/>
    <property type="molecule type" value="Genomic_DNA"/>
</dbReference>
<protein>
    <submittedName>
        <fullName evidence="1">Uncharacterized protein</fullName>
    </submittedName>
</protein>
<dbReference type="Gene3D" id="3.40.50.720">
    <property type="entry name" value="NAD(P)-binding Rossmann-like Domain"/>
    <property type="match status" value="1"/>
</dbReference>
<dbReference type="SUPFAM" id="SSF51735">
    <property type="entry name" value="NAD(P)-binding Rossmann-fold domains"/>
    <property type="match status" value="1"/>
</dbReference>
<keyword evidence="2" id="KW-1185">Reference proteome</keyword>
<dbReference type="InterPro" id="IPR052184">
    <property type="entry name" value="SDR_enzymes"/>
</dbReference>
<reference evidence="1" key="1">
    <citation type="journal article" date="2019" name="Plant J.">
        <title>Chlorella vulgaris genome assembly and annotation reveals the molecular basis for metabolic acclimation to high light conditions.</title>
        <authorList>
            <person name="Cecchin M."/>
            <person name="Marcolungo L."/>
            <person name="Rossato M."/>
            <person name="Girolomoni L."/>
            <person name="Cosentino E."/>
            <person name="Cuine S."/>
            <person name="Li-Beisson Y."/>
            <person name="Delledonne M."/>
            <person name="Ballottari M."/>
        </authorList>
    </citation>
    <scope>NUCLEOTIDE SEQUENCE</scope>
    <source>
        <strain evidence="1">211/11P</strain>
    </source>
</reference>
<comment type="caution">
    <text evidence="1">The sequence shown here is derived from an EMBL/GenBank/DDBJ whole genome shotgun (WGS) entry which is preliminary data.</text>
</comment>
<accession>A0A9D4TK11</accession>
<evidence type="ECO:0000313" key="1">
    <source>
        <dbReference type="EMBL" id="KAI3427381.1"/>
    </source>
</evidence>
<dbReference type="OrthoDB" id="5296at2759"/>
<dbReference type="PANTHER" id="PTHR45458">
    <property type="entry name" value="SHORT-CHAIN DEHYDROGENASE/REDUCTASE SDR"/>
    <property type="match status" value="1"/>
</dbReference>
<organism evidence="1 2">
    <name type="scientific">Chlorella vulgaris</name>
    <name type="common">Green alga</name>
    <dbReference type="NCBI Taxonomy" id="3077"/>
    <lineage>
        <taxon>Eukaryota</taxon>
        <taxon>Viridiplantae</taxon>
        <taxon>Chlorophyta</taxon>
        <taxon>core chlorophytes</taxon>
        <taxon>Trebouxiophyceae</taxon>
        <taxon>Chlorellales</taxon>
        <taxon>Chlorellaceae</taxon>
        <taxon>Chlorella clade</taxon>
        <taxon>Chlorella</taxon>
    </lineage>
</organism>
<proteinExistence type="predicted"/>
<gene>
    <name evidence="1" type="ORF">D9Q98_010297</name>
</gene>
<dbReference type="Proteomes" id="UP001055712">
    <property type="component" value="Unassembled WGS sequence"/>
</dbReference>
<dbReference type="AlphaFoldDB" id="A0A9D4TK11"/>
<evidence type="ECO:0000313" key="2">
    <source>
        <dbReference type="Proteomes" id="UP001055712"/>
    </source>
</evidence>
<name>A0A9D4TK11_CHLVU</name>
<dbReference type="PRINTS" id="PR00081">
    <property type="entry name" value="GDHRDH"/>
</dbReference>
<dbReference type="GO" id="GO:0016616">
    <property type="term" value="F:oxidoreductase activity, acting on the CH-OH group of donors, NAD or NADP as acceptor"/>
    <property type="evidence" value="ECO:0007669"/>
    <property type="project" value="TreeGrafter"/>
</dbReference>
<reference evidence="1" key="2">
    <citation type="submission" date="2020-11" db="EMBL/GenBank/DDBJ databases">
        <authorList>
            <person name="Cecchin M."/>
            <person name="Marcolungo L."/>
            <person name="Rossato M."/>
            <person name="Girolomoni L."/>
            <person name="Cosentino E."/>
            <person name="Cuine S."/>
            <person name="Li-Beisson Y."/>
            <person name="Delledonne M."/>
            <person name="Ballottari M."/>
        </authorList>
    </citation>
    <scope>NUCLEOTIDE SEQUENCE</scope>
    <source>
        <strain evidence="1">211/11P</strain>
        <tissue evidence="1">Whole cell</tissue>
    </source>
</reference>
<dbReference type="PANTHER" id="PTHR45458:SF1">
    <property type="entry name" value="SHORT CHAIN DEHYDROGENASE"/>
    <property type="match status" value="1"/>
</dbReference>
<dbReference type="Pfam" id="PF00106">
    <property type="entry name" value="adh_short"/>
    <property type="match status" value="1"/>
</dbReference>
<dbReference type="InterPro" id="IPR036291">
    <property type="entry name" value="NAD(P)-bd_dom_sf"/>
</dbReference>
<dbReference type="InterPro" id="IPR002347">
    <property type="entry name" value="SDR_fam"/>
</dbReference>